<proteinExistence type="predicted"/>
<dbReference type="EMBL" id="CABWLC010000020">
    <property type="protein sequence ID" value="VXA88602.1"/>
    <property type="molecule type" value="Genomic_DNA"/>
</dbReference>
<evidence type="ECO:0000313" key="2">
    <source>
        <dbReference type="Proteomes" id="UP000439123"/>
    </source>
</evidence>
<sequence length="25" mass="2783">MKVGQVVGDISLRSQDFSGCRHEFS</sequence>
<organism evidence="1 2">
    <name type="scientific">Aeromonas veronii</name>
    <dbReference type="NCBI Taxonomy" id="654"/>
    <lineage>
        <taxon>Bacteria</taxon>
        <taxon>Pseudomonadati</taxon>
        <taxon>Pseudomonadota</taxon>
        <taxon>Gammaproteobacteria</taxon>
        <taxon>Aeromonadales</taxon>
        <taxon>Aeromonadaceae</taxon>
        <taxon>Aeromonas</taxon>
    </lineage>
</organism>
<name>A0A653LCN7_AERVE</name>
<gene>
    <name evidence="1" type="ORF">AERO8C_70230</name>
</gene>
<protein>
    <submittedName>
        <fullName evidence="1">Uncharacterized protein</fullName>
    </submittedName>
</protein>
<dbReference type="AlphaFoldDB" id="A0A653LCN7"/>
<dbReference type="Proteomes" id="UP000439123">
    <property type="component" value="Unassembled WGS sequence"/>
</dbReference>
<evidence type="ECO:0000313" key="1">
    <source>
        <dbReference type="EMBL" id="VXA88602.1"/>
    </source>
</evidence>
<reference evidence="1 2" key="1">
    <citation type="submission" date="2019-10" db="EMBL/GenBank/DDBJ databases">
        <authorList>
            <person name="Karimi E."/>
        </authorList>
    </citation>
    <scope>NUCLEOTIDE SEQUENCE [LARGE SCALE GENOMIC DNA]</scope>
    <source>
        <strain evidence="1">Aeromonas sp. 8C</strain>
    </source>
</reference>
<accession>A0A653LCN7</accession>